<dbReference type="GO" id="GO:0005886">
    <property type="term" value="C:plasma membrane"/>
    <property type="evidence" value="ECO:0007669"/>
    <property type="project" value="TreeGrafter"/>
</dbReference>
<feature type="transmembrane region" description="Helical" evidence="2">
    <location>
        <begin position="59"/>
        <end position="85"/>
    </location>
</feature>
<dbReference type="Gene3D" id="3.40.390.10">
    <property type="entry name" value="Collagenase (Catalytic Domain)"/>
    <property type="match status" value="1"/>
</dbReference>
<evidence type="ECO:0000313" key="5">
    <source>
        <dbReference type="Proteomes" id="UP000054636"/>
    </source>
</evidence>
<dbReference type="InterPro" id="IPR024079">
    <property type="entry name" value="MetalloPept_cat_dom_sf"/>
</dbReference>
<dbReference type="PANTHER" id="PTHR11733">
    <property type="entry name" value="ZINC METALLOPROTEASE FAMILY M13 NEPRILYSIN-RELATED"/>
    <property type="match status" value="1"/>
</dbReference>
<evidence type="ECO:0000259" key="3">
    <source>
        <dbReference type="Pfam" id="PF01431"/>
    </source>
</evidence>
<dbReference type="EMBL" id="LNFP01000209">
    <property type="protein sequence ID" value="KUF95709.1"/>
    <property type="molecule type" value="Genomic_DNA"/>
</dbReference>
<feature type="transmembrane region" description="Helical" evidence="2">
    <location>
        <begin position="124"/>
        <end position="146"/>
    </location>
</feature>
<reference evidence="4 5" key="1">
    <citation type="submission" date="2015-11" db="EMBL/GenBank/DDBJ databases">
        <title>Genomes and virulence difference between two physiological races of Phytophthora nicotianae.</title>
        <authorList>
            <person name="Liu H."/>
            <person name="Ma X."/>
            <person name="Yu H."/>
            <person name="Fang D."/>
            <person name="Li Y."/>
            <person name="Wang X."/>
            <person name="Wang W."/>
            <person name="Dong Y."/>
            <person name="Xiao B."/>
        </authorList>
    </citation>
    <scope>NUCLEOTIDE SEQUENCE [LARGE SCALE GENOMIC DNA]</scope>
    <source>
        <strain evidence="5">race 1</strain>
    </source>
</reference>
<dbReference type="GO" id="GO:0004222">
    <property type="term" value="F:metalloendopeptidase activity"/>
    <property type="evidence" value="ECO:0007669"/>
    <property type="project" value="InterPro"/>
</dbReference>
<keyword evidence="2" id="KW-0472">Membrane</keyword>
<dbReference type="AlphaFoldDB" id="A0A0W8DH65"/>
<protein>
    <recommendedName>
        <fullName evidence="3">Peptidase M13 C-terminal domain-containing protein</fullName>
    </recommendedName>
</protein>
<dbReference type="GO" id="GO:0016485">
    <property type="term" value="P:protein processing"/>
    <property type="evidence" value="ECO:0007669"/>
    <property type="project" value="TreeGrafter"/>
</dbReference>
<feature type="domain" description="Peptidase M13 C-terminal" evidence="3">
    <location>
        <begin position="269"/>
        <end position="344"/>
    </location>
</feature>
<dbReference type="InterPro" id="IPR018497">
    <property type="entry name" value="Peptidase_M13_C"/>
</dbReference>
<keyword evidence="2" id="KW-1133">Transmembrane helix</keyword>
<comment type="caution">
    <text evidence="4">The sequence shown here is derived from an EMBL/GenBank/DDBJ whole genome shotgun (WGS) entry which is preliminary data.</text>
</comment>
<dbReference type="Proteomes" id="UP000054636">
    <property type="component" value="Unassembled WGS sequence"/>
</dbReference>
<gene>
    <name evidence="4" type="ORF">AM588_10006432</name>
</gene>
<dbReference type="PANTHER" id="PTHR11733:SF167">
    <property type="entry name" value="FI17812P1-RELATED"/>
    <property type="match status" value="1"/>
</dbReference>
<comment type="similarity">
    <text evidence="1">Belongs to the peptidase M13 family.</text>
</comment>
<sequence>MFPLSLFLILGGNYIVDTGTLASAPYAGLAIFSSGVLLLIVALLAFIGGNFEYRRLLSICYLISALIGACLVVLAITCFAGRSFVEDNILDNWESIRILLPPTSQVAYDRDRFAAVMRSNLNTVAYVGLLSGIFVLSEAAMSLTLMRHASSWKQQLARAKRSMKDLQQTAVSLDPIEPSTDVPQPESALSFLQQGGSVGASDMYMKMVKNETVGINVWPMDATQFLWLDGSCQHKHHWDHDWERLERKYPFSHGNLRIHTMVQKLARAMVLPSDSVADDQLFFTAFAQNWCEKRTPGYAELLRTIDPHSPGKWRVNGPLMNYNKFAEAFSCPVGTPMNPEKKCVIW</sequence>
<evidence type="ECO:0000256" key="2">
    <source>
        <dbReference type="SAM" id="Phobius"/>
    </source>
</evidence>
<dbReference type="SUPFAM" id="SSF55486">
    <property type="entry name" value="Metalloproteases ('zincins'), catalytic domain"/>
    <property type="match status" value="1"/>
</dbReference>
<dbReference type="InterPro" id="IPR000718">
    <property type="entry name" value="Peptidase_M13"/>
</dbReference>
<evidence type="ECO:0000256" key="1">
    <source>
        <dbReference type="ARBA" id="ARBA00007357"/>
    </source>
</evidence>
<feature type="transmembrane region" description="Helical" evidence="2">
    <location>
        <begin position="28"/>
        <end position="47"/>
    </location>
</feature>
<dbReference type="Pfam" id="PF01431">
    <property type="entry name" value="Peptidase_M13"/>
    <property type="match status" value="1"/>
</dbReference>
<dbReference type="PROSITE" id="PS51885">
    <property type="entry name" value="NEPRILYSIN"/>
    <property type="match status" value="1"/>
</dbReference>
<evidence type="ECO:0000313" key="4">
    <source>
        <dbReference type="EMBL" id="KUF95709.1"/>
    </source>
</evidence>
<organism evidence="4 5">
    <name type="scientific">Phytophthora nicotianae</name>
    <name type="common">Potato buckeye rot agent</name>
    <name type="synonym">Phytophthora parasitica</name>
    <dbReference type="NCBI Taxonomy" id="4792"/>
    <lineage>
        <taxon>Eukaryota</taxon>
        <taxon>Sar</taxon>
        <taxon>Stramenopiles</taxon>
        <taxon>Oomycota</taxon>
        <taxon>Peronosporomycetes</taxon>
        <taxon>Peronosporales</taxon>
        <taxon>Peronosporaceae</taxon>
        <taxon>Phytophthora</taxon>
    </lineage>
</organism>
<proteinExistence type="inferred from homology"/>
<name>A0A0W8DH65_PHYNI</name>
<keyword evidence="2" id="KW-0812">Transmembrane</keyword>
<accession>A0A0W8DH65</accession>